<dbReference type="SMART" id="SM00044">
    <property type="entry name" value="CYCc"/>
    <property type="match status" value="2"/>
</dbReference>
<gene>
    <name evidence="18" type="ORF">CVLEPA_LOCUS15203</name>
</gene>
<dbReference type="Proteomes" id="UP001642483">
    <property type="component" value="Unassembled WGS sequence"/>
</dbReference>
<feature type="region of interest" description="Disordered" evidence="15">
    <location>
        <begin position="449"/>
        <end position="473"/>
    </location>
</feature>
<dbReference type="InterPro" id="IPR029787">
    <property type="entry name" value="Nucleotide_cyclase"/>
</dbReference>
<keyword evidence="19" id="KW-1185">Reference proteome</keyword>
<feature type="transmembrane region" description="Helical" evidence="16">
    <location>
        <begin position="738"/>
        <end position="758"/>
    </location>
</feature>
<protein>
    <recommendedName>
        <fullName evidence="4">adenylate cyclase</fullName>
        <ecNumber evidence="4">4.6.1.1</ecNumber>
    </recommendedName>
</protein>
<feature type="transmembrane region" description="Helical" evidence="16">
    <location>
        <begin position="770"/>
        <end position="787"/>
    </location>
</feature>
<keyword evidence="5 16" id="KW-0812">Transmembrane</keyword>
<dbReference type="Gene3D" id="3.30.70.1230">
    <property type="entry name" value="Nucleotide cyclase"/>
    <property type="match status" value="2"/>
</dbReference>
<dbReference type="PANTHER" id="PTHR45627:SF8">
    <property type="entry name" value="ADENYLATE CYCLASE TYPE 9"/>
    <property type="match status" value="1"/>
</dbReference>
<evidence type="ECO:0000256" key="16">
    <source>
        <dbReference type="SAM" id="Phobius"/>
    </source>
</evidence>
<dbReference type="PANTHER" id="PTHR45627">
    <property type="entry name" value="ADENYLATE CYCLASE TYPE 1"/>
    <property type="match status" value="1"/>
</dbReference>
<sequence length="1102" mass="124824">MNSRVLEEQYKISSLPQVRSMLVESLAFICISCIAWIIYFSIIQFQGQVQGQASPIWSASAIWSGILAVLCIVLLILAAQKKIFKSYSAHLAIIFLGLLIATGLASTYHTNLTISTVGSFFIAAEVIILIYLILPFPIAVNFCVAIMFSIVFEVLHFGLSTNGSGTILPSITKSIIAHVILHLLLHALGCQLMVNLHVLRHSTFWKICQVVRTTQVRNEKEECKAVMIKSVMPVSVAKTILLKNPNTDINGKGSNKVFRPYTMERKENVSILYADIVGFTQMSANKTAAELVGLLNDLFGRFDGLCQLNGCEKISTLGDCYYCVAGCPESKPDHAKCCVEMGLGMVAAIKDFCREHNINVNMRVGIHTGYVLCGIVGTKRYRFDVWSNDVTIANGMEQHGIPGRIHISQATLDCLNDQYVVEDSKLEERDKNFMEKTGKTYLIVEKKHKPNEENPKANEKVDANGSPTTQCENNVKLNIPTEASNEGNTGRKWLKTLDVTHSAKEPLLFKRLSSRKHEQRAIQKPAPNLVDSQEALARMLNQEDRSQEWFGEHTVRIFQPGNLTRIKQEEDKEFVKSIKEDSNMGKMYKNKTVNRWSLMFLGRDSEKVERDYRNLCEENTKSDEPIADFISPRYRLFLDLVLSSLYTLLIFISSILLLAPDIWNSVAWIVMFVIFFLVVFTLALLSGLYTCHKVDLSPPMQSFANFCSTWKMRHIMGGVLLLVPTLLVLSHLSCRLQTDAPLCSNYFVLFCLVILHFLNFNQLMSWMRSLLAIVASIIFVPVMYAPVCPDLSSNATYPCLFTDVANFGGRQQYEFILDVALLLCFVWYINRQTELGYRLDFYAEHKVELTRQQMEREQTQVDALIENFIPPHVSKVLKDQRVYSKTHYKVGVIFGTIVNFNELYEEEFEGGFEFIRYLSELISDVDELLNQPQYKDIEKIKTIGTTFMLASGLNPKTDQESTGPESHLCKLMDFCIAMQDAVDTFNKSMLNFHLILRIGFNHGEVTAGVIGSTKRLYDIWGDTVNTASRMDSTGVPGRIQVSENSKKVLEDHFEFMSCGTKFIKGKGMMETFLLVRPDEDQRVIKPNPRPDDYPQFNLPPTN</sequence>
<name>A0ABP0G242_CLALP</name>
<evidence type="ECO:0000256" key="9">
    <source>
        <dbReference type="ARBA" id="ARBA00022842"/>
    </source>
</evidence>
<feature type="transmembrane region" description="Helical" evidence="16">
    <location>
        <begin position="55"/>
        <end position="77"/>
    </location>
</feature>
<keyword evidence="6" id="KW-0479">Metal-binding</keyword>
<evidence type="ECO:0000256" key="6">
    <source>
        <dbReference type="ARBA" id="ARBA00022723"/>
    </source>
</evidence>
<feature type="transmembrane region" description="Helical" evidence="16">
    <location>
        <begin position="665"/>
        <end position="691"/>
    </location>
</feature>
<feature type="transmembrane region" description="Helical" evidence="16">
    <location>
        <begin position="114"/>
        <end position="134"/>
    </location>
</feature>
<keyword evidence="7" id="KW-0547">Nucleotide-binding</keyword>
<evidence type="ECO:0000256" key="8">
    <source>
        <dbReference type="ARBA" id="ARBA00022840"/>
    </source>
</evidence>
<feature type="transmembrane region" description="Helical" evidence="16">
    <location>
        <begin position="636"/>
        <end position="659"/>
    </location>
</feature>
<evidence type="ECO:0000256" key="14">
    <source>
        <dbReference type="RuleBase" id="RU000405"/>
    </source>
</evidence>
<keyword evidence="12 16" id="KW-0472">Membrane</keyword>
<feature type="transmembrane region" description="Helical" evidence="16">
    <location>
        <begin position="179"/>
        <end position="199"/>
    </location>
</feature>
<evidence type="ECO:0000256" key="5">
    <source>
        <dbReference type="ARBA" id="ARBA00022692"/>
    </source>
</evidence>
<comment type="catalytic activity">
    <reaction evidence="1">
        <text>ATP = 3',5'-cyclic AMP + diphosphate</text>
        <dbReference type="Rhea" id="RHEA:15389"/>
        <dbReference type="ChEBI" id="CHEBI:30616"/>
        <dbReference type="ChEBI" id="CHEBI:33019"/>
        <dbReference type="ChEBI" id="CHEBI:58165"/>
        <dbReference type="EC" id="4.6.1.1"/>
    </reaction>
</comment>
<keyword evidence="13 14" id="KW-0456">Lyase</keyword>
<dbReference type="InterPro" id="IPR001054">
    <property type="entry name" value="A/G_cyclase"/>
</dbReference>
<dbReference type="InterPro" id="IPR018297">
    <property type="entry name" value="A/G_cyclase_CS"/>
</dbReference>
<accession>A0ABP0G242</accession>
<keyword evidence="11" id="KW-0115">cAMP biosynthesis</keyword>
<evidence type="ECO:0000256" key="4">
    <source>
        <dbReference type="ARBA" id="ARBA00012201"/>
    </source>
</evidence>
<evidence type="ECO:0000256" key="11">
    <source>
        <dbReference type="ARBA" id="ARBA00022998"/>
    </source>
</evidence>
<keyword evidence="8" id="KW-0067">ATP-binding</keyword>
<feature type="compositionally biased region" description="Basic and acidic residues" evidence="15">
    <location>
        <begin position="450"/>
        <end position="462"/>
    </location>
</feature>
<dbReference type="EC" id="4.6.1.1" evidence="4"/>
<evidence type="ECO:0000256" key="13">
    <source>
        <dbReference type="ARBA" id="ARBA00023239"/>
    </source>
</evidence>
<feature type="region of interest" description="Disordered" evidence="15">
    <location>
        <begin position="1083"/>
        <end position="1102"/>
    </location>
</feature>
<feature type="domain" description="Guanylate cyclase" evidence="17">
    <location>
        <begin position="891"/>
        <end position="1031"/>
    </location>
</feature>
<organism evidence="18 19">
    <name type="scientific">Clavelina lepadiformis</name>
    <name type="common">Light-bulb sea squirt</name>
    <name type="synonym">Ascidia lepadiformis</name>
    <dbReference type="NCBI Taxonomy" id="159417"/>
    <lineage>
        <taxon>Eukaryota</taxon>
        <taxon>Metazoa</taxon>
        <taxon>Chordata</taxon>
        <taxon>Tunicata</taxon>
        <taxon>Ascidiacea</taxon>
        <taxon>Aplousobranchia</taxon>
        <taxon>Clavelinidae</taxon>
        <taxon>Clavelina</taxon>
    </lineage>
</organism>
<feature type="domain" description="Guanylate cyclase" evidence="17">
    <location>
        <begin position="270"/>
        <end position="397"/>
    </location>
</feature>
<evidence type="ECO:0000256" key="10">
    <source>
        <dbReference type="ARBA" id="ARBA00022989"/>
    </source>
</evidence>
<keyword evidence="10 16" id="KW-1133">Transmembrane helix</keyword>
<evidence type="ECO:0000256" key="7">
    <source>
        <dbReference type="ARBA" id="ARBA00022741"/>
    </source>
</evidence>
<feature type="transmembrane region" description="Helical" evidence="16">
    <location>
        <begin position="139"/>
        <end position="159"/>
    </location>
</feature>
<proteinExistence type="inferred from homology"/>
<feature type="transmembrane region" description="Helical" evidence="16">
    <location>
        <begin position="812"/>
        <end position="829"/>
    </location>
</feature>
<comment type="cofactor">
    <cofactor evidence="2">
        <name>Mg(2+)</name>
        <dbReference type="ChEBI" id="CHEBI:18420"/>
    </cofactor>
</comment>
<dbReference type="PROSITE" id="PS00452">
    <property type="entry name" value="GUANYLATE_CYCLASE_1"/>
    <property type="match status" value="2"/>
</dbReference>
<reference evidence="18 19" key="1">
    <citation type="submission" date="2024-02" db="EMBL/GenBank/DDBJ databases">
        <authorList>
            <person name="Daric V."/>
            <person name="Darras S."/>
        </authorList>
    </citation>
    <scope>NUCLEOTIDE SEQUENCE [LARGE SCALE GENOMIC DNA]</scope>
</reference>
<evidence type="ECO:0000256" key="2">
    <source>
        <dbReference type="ARBA" id="ARBA00001946"/>
    </source>
</evidence>
<feature type="transmembrane region" description="Helical" evidence="16">
    <location>
        <begin position="712"/>
        <end position="732"/>
    </location>
</feature>
<evidence type="ECO:0000256" key="1">
    <source>
        <dbReference type="ARBA" id="ARBA00001593"/>
    </source>
</evidence>
<feature type="compositionally biased region" description="Basic and acidic residues" evidence="15">
    <location>
        <begin position="1083"/>
        <end position="1092"/>
    </location>
</feature>
<dbReference type="CDD" id="cd07302">
    <property type="entry name" value="CHD"/>
    <property type="match status" value="2"/>
</dbReference>
<evidence type="ECO:0000259" key="17">
    <source>
        <dbReference type="PROSITE" id="PS50125"/>
    </source>
</evidence>
<evidence type="ECO:0000256" key="12">
    <source>
        <dbReference type="ARBA" id="ARBA00023136"/>
    </source>
</evidence>
<feature type="transmembrane region" description="Helical" evidence="16">
    <location>
        <begin position="21"/>
        <end position="43"/>
    </location>
</feature>
<keyword evidence="9" id="KW-0460">Magnesium</keyword>
<comment type="similarity">
    <text evidence="14">Belongs to the adenylyl cyclase class-4/guanylyl cyclase family.</text>
</comment>
<dbReference type="EMBL" id="CAWYQH010000097">
    <property type="protein sequence ID" value="CAK8684210.1"/>
    <property type="molecule type" value="Genomic_DNA"/>
</dbReference>
<comment type="caution">
    <text evidence="18">The sequence shown here is derived from an EMBL/GenBank/DDBJ whole genome shotgun (WGS) entry which is preliminary data.</text>
</comment>
<comment type="subcellular location">
    <subcellularLocation>
        <location evidence="3">Membrane</location>
        <topology evidence="3">Multi-pass membrane protein</topology>
    </subcellularLocation>
</comment>
<evidence type="ECO:0000256" key="3">
    <source>
        <dbReference type="ARBA" id="ARBA00004141"/>
    </source>
</evidence>
<evidence type="ECO:0000256" key="15">
    <source>
        <dbReference type="SAM" id="MobiDB-lite"/>
    </source>
</evidence>
<evidence type="ECO:0000313" key="19">
    <source>
        <dbReference type="Proteomes" id="UP001642483"/>
    </source>
</evidence>
<evidence type="ECO:0000313" key="18">
    <source>
        <dbReference type="EMBL" id="CAK8684210.1"/>
    </source>
</evidence>
<feature type="transmembrane region" description="Helical" evidence="16">
    <location>
        <begin position="89"/>
        <end position="108"/>
    </location>
</feature>
<dbReference type="PROSITE" id="PS50125">
    <property type="entry name" value="GUANYLATE_CYCLASE_2"/>
    <property type="match status" value="2"/>
</dbReference>
<dbReference type="SUPFAM" id="SSF55073">
    <property type="entry name" value="Nucleotide cyclase"/>
    <property type="match status" value="2"/>
</dbReference>
<dbReference type="Pfam" id="PF00211">
    <property type="entry name" value="Guanylate_cyc"/>
    <property type="match status" value="2"/>
</dbReference>